<keyword evidence="5" id="KW-1185">Reference proteome</keyword>
<dbReference type="InterPro" id="IPR029069">
    <property type="entry name" value="HotDog_dom_sf"/>
</dbReference>
<organism evidence="4 5">
    <name type="scientific">Primorskyibacter flagellatus</name>
    <dbReference type="NCBI Taxonomy" id="1387277"/>
    <lineage>
        <taxon>Bacteria</taxon>
        <taxon>Pseudomonadati</taxon>
        <taxon>Pseudomonadota</taxon>
        <taxon>Alphaproteobacteria</taxon>
        <taxon>Rhodobacterales</taxon>
        <taxon>Roseobacteraceae</taxon>
        <taxon>Primorskyibacter</taxon>
    </lineage>
</organism>
<evidence type="ECO:0000256" key="1">
    <source>
        <dbReference type="ARBA" id="ARBA00008324"/>
    </source>
</evidence>
<dbReference type="InterPro" id="IPR003736">
    <property type="entry name" value="PAAI_dom"/>
</dbReference>
<protein>
    <submittedName>
        <fullName evidence="4">Phenylacetic acid degradation protein</fullName>
    </submittedName>
</protein>
<accession>A0A917A2L6</accession>
<evidence type="ECO:0000256" key="2">
    <source>
        <dbReference type="ARBA" id="ARBA00022801"/>
    </source>
</evidence>
<dbReference type="PANTHER" id="PTHR21660:SF1">
    <property type="entry name" value="ACYL-COENZYME A THIOESTERASE 13"/>
    <property type="match status" value="1"/>
</dbReference>
<reference evidence="5" key="1">
    <citation type="journal article" date="2019" name="Int. J. Syst. Evol. Microbiol.">
        <title>The Global Catalogue of Microorganisms (GCM) 10K type strain sequencing project: providing services to taxonomists for standard genome sequencing and annotation.</title>
        <authorList>
            <consortium name="The Broad Institute Genomics Platform"/>
            <consortium name="The Broad Institute Genome Sequencing Center for Infectious Disease"/>
            <person name="Wu L."/>
            <person name="Ma J."/>
        </authorList>
    </citation>
    <scope>NUCLEOTIDE SEQUENCE [LARGE SCALE GENOMIC DNA]</scope>
    <source>
        <strain evidence="5">CGMCC 1.12664</strain>
    </source>
</reference>
<feature type="domain" description="Thioesterase" evidence="3">
    <location>
        <begin position="52"/>
        <end position="123"/>
    </location>
</feature>
<sequence length="148" mass="15615">MYDWNNPELLARLNAGSGSQGFNAWFGVQGLAAGDGKVEIIVPIKPELRQHHGYVHGGCIGALADMACAWAGAAAADQDVVTSSFTLHFLSPAMGDLLRAKAHTIRSGKTLATVEAEVWSEAEGREPKKVAAAIASIAILPQRRPRAA</sequence>
<dbReference type="PANTHER" id="PTHR21660">
    <property type="entry name" value="THIOESTERASE SUPERFAMILY MEMBER-RELATED"/>
    <property type="match status" value="1"/>
</dbReference>
<evidence type="ECO:0000313" key="4">
    <source>
        <dbReference type="EMBL" id="GGE23712.1"/>
    </source>
</evidence>
<dbReference type="GO" id="GO:0047617">
    <property type="term" value="F:fatty acyl-CoA hydrolase activity"/>
    <property type="evidence" value="ECO:0007669"/>
    <property type="project" value="InterPro"/>
</dbReference>
<dbReference type="NCBIfam" id="TIGR00369">
    <property type="entry name" value="unchar_dom_1"/>
    <property type="match status" value="1"/>
</dbReference>
<evidence type="ECO:0000313" key="5">
    <source>
        <dbReference type="Proteomes" id="UP000612855"/>
    </source>
</evidence>
<dbReference type="SUPFAM" id="SSF54637">
    <property type="entry name" value="Thioesterase/thiol ester dehydrase-isomerase"/>
    <property type="match status" value="1"/>
</dbReference>
<dbReference type="Proteomes" id="UP000612855">
    <property type="component" value="Unassembled WGS sequence"/>
</dbReference>
<dbReference type="RefSeq" id="WP_188476599.1">
    <property type="nucleotide sequence ID" value="NZ_BMFJ01000001.1"/>
</dbReference>
<keyword evidence="2" id="KW-0378">Hydrolase</keyword>
<comment type="similarity">
    <text evidence="1">Belongs to the thioesterase PaaI family.</text>
</comment>
<evidence type="ECO:0000259" key="3">
    <source>
        <dbReference type="Pfam" id="PF03061"/>
    </source>
</evidence>
<dbReference type="InterPro" id="IPR006683">
    <property type="entry name" value="Thioestr_dom"/>
</dbReference>
<proteinExistence type="inferred from homology"/>
<dbReference type="Pfam" id="PF03061">
    <property type="entry name" value="4HBT"/>
    <property type="match status" value="1"/>
</dbReference>
<dbReference type="Gene3D" id="3.10.129.10">
    <property type="entry name" value="Hotdog Thioesterase"/>
    <property type="match status" value="1"/>
</dbReference>
<gene>
    <name evidence="4" type="ORF">GCM10011360_10350</name>
</gene>
<dbReference type="CDD" id="cd03443">
    <property type="entry name" value="PaaI_thioesterase"/>
    <property type="match status" value="1"/>
</dbReference>
<comment type="caution">
    <text evidence="4">The sequence shown here is derived from an EMBL/GenBank/DDBJ whole genome shotgun (WGS) entry which is preliminary data.</text>
</comment>
<dbReference type="EMBL" id="BMFJ01000001">
    <property type="protein sequence ID" value="GGE23712.1"/>
    <property type="molecule type" value="Genomic_DNA"/>
</dbReference>
<dbReference type="AlphaFoldDB" id="A0A917A2L6"/>
<dbReference type="InterPro" id="IPR039298">
    <property type="entry name" value="ACOT13"/>
</dbReference>
<name>A0A917A2L6_9RHOB</name>